<dbReference type="Proteomes" id="UP000221020">
    <property type="component" value="Unassembled WGS sequence"/>
</dbReference>
<gene>
    <name evidence="2" type="ORF">CON65_16570</name>
</gene>
<dbReference type="InterPro" id="IPR001387">
    <property type="entry name" value="Cro/C1-type_HTH"/>
</dbReference>
<dbReference type="PROSITE" id="PS50943">
    <property type="entry name" value="HTH_CROC1"/>
    <property type="match status" value="1"/>
</dbReference>
<sequence>MNGKILRYIRKALGQTIHQFAQRLDVAPSTIYKWEAGVVSLPKVAQKRIQTKLDITQEDVEEVNRLLLEQRNDKLDAKLRAQAGVSE</sequence>
<organism evidence="2 3">
    <name type="scientific">Bacillus pseudomycoides</name>
    <dbReference type="NCBI Taxonomy" id="64104"/>
    <lineage>
        <taxon>Bacteria</taxon>
        <taxon>Bacillati</taxon>
        <taxon>Bacillota</taxon>
        <taxon>Bacilli</taxon>
        <taxon>Bacillales</taxon>
        <taxon>Bacillaceae</taxon>
        <taxon>Bacillus</taxon>
        <taxon>Bacillus cereus group</taxon>
    </lineage>
</organism>
<dbReference type="GO" id="GO:0003677">
    <property type="term" value="F:DNA binding"/>
    <property type="evidence" value="ECO:0007669"/>
    <property type="project" value="InterPro"/>
</dbReference>
<dbReference type="Gene3D" id="1.10.260.40">
    <property type="entry name" value="lambda repressor-like DNA-binding domains"/>
    <property type="match status" value="1"/>
</dbReference>
<feature type="domain" description="HTH cro/C1-type" evidence="1">
    <location>
        <begin position="6"/>
        <end position="60"/>
    </location>
</feature>
<dbReference type="RefSeq" id="WP_097895962.1">
    <property type="nucleotide sequence ID" value="NZ_NVOR01000060.1"/>
</dbReference>
<name>A0AA91VAI3_9BACI</name>
<reference evidence="2 3" key="1">
    <citation type="submission" date="2017-09" db="EMBL/GenBank/DDBJ databases">
        <title>Large-scale bioinformatics analysis of Bacillus genomes uncovers conserved roles of natural products in bacterial physiology.</title>
        <authorList>
            <consortium name="Agbiome Team Llc"/>
            <person name="Bleich R.M."/>
            <person name="Grubbs K.J."/>
            <person name="Santa Maria K.C."/>
            <person name="Allen S.E."/>
            <person name="Farag S."/>
            <person name="Shank E.A."/>
            <person name="Bowers A."/>
        </authorList>
    </citation>
    <scope>NUCLEOTIDE SEQUENCE [LARGE SCALE GENOMIC DNA]</scope>
    <source>
        <strain evidence="2 3">AFS092012</strain>
    </source>
</reference>
<dbReference type="EMBL" id="NVOR01000060">
    <property type="protein sequence ID" value="PED81553.1"/>
    <property type="molecule type" value="Genomic_DNA"/>
</dbReference>
<dbReference type="Pfam" id="PF01381">
    <property type="entry name" value="HTH_3"/>
    <property type="match status" value="1"/>
</dbReference>
<dbReference type="InterPro" id="IPR010982">
    <property type="entry name" value="Lambda_DNA-bd_dom_sf"/>
</dbReference>
<evidence type="ECO:0000259" key="1">
    <source>
        <dbReference type="PROSITE" id="PS50943"/>
    </source>
</evidence>
<dbReference type="SUPFAM" id="SSF47413">
    <property type="entry name" value="lambda repressor-like DNA-binding domains"/>
    <property type="match status" value="1"/>
</dbReference>
<dbReference type="CDD" id="cd00093">
    <property type="entry name" value="HTH_XRE"/>
    <property type="match status" value="1"/>
</dbReference>
<evidence type="ECO:0000313" key="2">
    <source>
        <dbReference type="EMBL" id="PED81553.1"/>
    </source>
</evidence>
<comment type="caution">
    <text evidence="2">The sequence shown here is derived from an EMBL/GenBank/DDBJ whole genome shotgun (WGS) entry which is preliminary data.</text>
</comment>
<protein>
    <submittedName>
        <fullName evidence="2">Transcriptional regulator</fullName>
    </submittedName>
</protein>
<dbReference type="SMART" id="SM00530">
    <property type="entry name" value="HTH_XRE"/>
    <property type="match status" value="1"/>
</dbReference>
<accession>A0AA91VAI3</accession>
<evidence type="ECO:0000313" key="3">
    <source>
        <dbReference type="Proteomes" id="UP000221020"/>
    </source>
</evidence>
<proteinExistence type="predicted"/>
<dbReference type="AlphaFoldDB" id="A0AA91VAI3"/>